<dbReference type="Gene3D" id="3.40.50.720">
    <property type="entry name" value="NAD(P)-binding Rossmann-like Domain"/>
    <property type="match status" value="2"/>
</dbReference>
<gene>
    <name evidence="10" type="ORF">ACFQVC_08930</name>
</gene>
<keyword evidence="3 8" id="KW-0812">Transmembrane</keyword>
<evidence type="ECO:0000256" key="7">
    <source>
        <dbReference type="ARBA" id="ARBA00023303"/>
    </source>
</evidence>
<keyword evidence="6 8" id="KW-0472">Membrane</keyword>
<feature type="transmembrane region" description="Helical" evidence="8">
    <location>
        <begin position="96"/>
        <end position="123"/>
    </location>
</feature>
<name>A0ABW2JE88_9ACTN</name>
<comment type="caution">
    <text evidence="10">The sequence shown here is derived from an EMBL/GenBank/DDBJ whole genome shotgun (WGS) entry which is preliminary data.</text>
</comment>
<evidence type="ECO:0000256" key="3">
    <source>
        <dbReference type="ARBA" id="ARBA00022692"/>
    </source>
</evidence>
<dbReference type="SUPFAM" id="SSF51735">
    <property type="entry name" value="NAD(P)-binding Rossmann-fold domains"/>
    <property type="match status" value="1"/>
</dbReference>
<feature type="transmembrane region" description="Helical" evidence="8">
    <location>
        <begin position="41"/>
        <end position="63"/>
    </location>
</feature>
<evidence type="ECO:0000259" key="9">
    <source>
        <dbReference type="Pfam" id="PF06241"/>
    </source>
</evidence>
<dbReference type="RefSeq" id="WP_381828625.1">
    <property type="nucleotide sequence ID" value="NZ_JBHTCF010000003.1"/>
</dbReference>
<dbReference type="PANTHER" id="PTHR31563:SF10">
    <property type="entry name" value="ION CHANNEL POLLUX-RELATED"/>
    <property type="match status" value="1"/>
</dbReference>
<dbReference type="EMBL" id="JBHTCF010000003">
    <property type="protein sequence ID" value="MFC7304331.1"/>
    <property type="molecule type" value="Genomic_DNA"/>
</dbReference>
<dbReference type="Pfam" id="PF06241">
    <property type="entry name" value="Castor_Poll_mid"/>
    <property type="match status" value="1"/>
</dbReference>
<evidence type="ECO:0000256" key="4">
    <source>
        <dbReference type="ARBA" id="ARBA00022989"/>
    </source>
</evidence>
<evidence type="ECO:0000256" key="5">
    <source>
        <dbReference type="ARBA" id="ARBA00023065"/>
    </source>
</evidence>
<dbReference type="InterPro" id="IPR010420">
    <property type="entry name" value="CASTOR/POLLUX/SYM8_dom"/>
</dbReference>
<accession>A0ABW2JE88</accession>
<dbReference type="InterPro" id="IPR036291">
    <property type="entry name" value="NAD(P)-bd_dom_sf"/>
</dbReference>
<feature type="domain" description="CASTOR/POLLUX/SYM8 ion channel conserved" evidence="9">
    <location>
        <begin position="286"/>
        <end position="379"/>
    </location>
</feature>
<dbReference type="PANTHER" id="PTHR31563">
    <property type="entry name" value="ION CHANNEL POLLUX-RELATED"/>
    <property type="match status" value="1"/>
</dbReference>
<evidence type="ECO:0000256" key="1">
    <source>
        <dbReference type="ARBA" id="ARBA00004127"/>
    </source>
</evidence>
<proteinExistence type="predicted"/>
<sequence>MGERTTQSTRAGLGPRGRLTQARLRLRYWFDTTMARGTPALIGWLTLVCLAIVIPASAALVWADTNTPTTLTNQLVAIWKSIGRTFGLGGAVGTPAYVALSVLLALVALFFASTLVGLITAGVNRKIMSLRRGRSLVLEERHTVVLGWSDQVFPIVAELVEANANQRRAAVAILADRDKAAMEDDLHVRVPDRRTTRVICRTGSTTDPAVIGRVNPGTARSVVVVSPADEEPDAADAQVIRTLLAVNGNQAFDERTHVVAAVRDTRNHRAAVLAAGPTGRVLDIDQVTARLIVQTSRQPGLSLVYADLLNFAGDEFYMTAEPGLYGKTFGEALLAYATASVVGIVRADGTVAVNPPMDARLAEGDEIITIAADDDTTILADEPLVVDESAMADAKPRVPVAERILLLGWNRRAPMIIEQLDRYVAAGSSLDVVARQDSATEAVDAFGRLEHLKVTHQRGETDRPGTLAALDVGAYDCVIVLGYDDERAAEQGDADFTTLVTLLHLRDLESTLGRDIPVVTEMTDEQNRALAPLSEGTDFIVSGKMISLLMTQIAQNQRLVALFQELGNAQGSEVYMRPAGDYVVTGRDTTFATVVASAGRQNQCAIGYRLHDRSGMAPDYGLVLNPDKREPLRLGPQDTVIVLAK</sequence>
<comment type="subcellular location">
    <subcellularLocation>
        <location evidence="1">Endomembrane system</location>
        <topology evidence="1">Multi-pass membrane protein</topology>
    </subcellularLocation>
</comment>
<keyword evidence="4 8" id="KW-1133">Transmembrane helix</keyword>
<keyword evidence="5" id="KW-0406">Ion transport</keyword>
<evidence type="ECO:0000313" key="11">
    <source>
        <dbReference type="Proteomes" id="UP001596523"/>
    </source>
</evidence>
<protein>
    <submittedName>
        <fullName evidence="10">NAD-binding lipoprotein</fullName>
    </submittedName>
</protein>
<evidence type="ECO:0000256" key="6">
    <source>
        <dbReference type="ARBA" id="ARBA00023136"/>
    </source>
</evidence>
<dbReference type="InterPro" id="IPR044849">
    <property type="entry name" value="CASTOR/POLLUX/SYM8-like"/>
</dbReference>
<keyword evidence="11" id="KW-1185">Reference proteome</keyword>
<organism evidence="10 11">
    <name type="scientific">Streptomyces monticola</name>
    <dbReference type="NCBI Taxonomy" id="2666263"/>
    <lineage>
        <taxon>Bacteria</taxon>
        <taxon>Bacillati</taxon>
        <taxon>Actinomycetota</taxon>
        <taxon>Actinomycetes</taxon>
        <taxon>Kitasatosporales</taxon>
        <taxon>Streptomycetaceae</taxon>
        <taxon>Streptomyces</taxon>
    </lineage>
</organism>
<evidence type="ECO:0000313" key="10">
    <source>
        <dbReference type="EMBL" id="MFC7304331.1"/>
    </source>
</evidence>
<evidence type="ECO:0000256" key="8">
    <source>
        <dbReference type="SAM" id="Phobius"/>
    </source>
</evidence>
<evidence type="ECO:0000256" key="2">
    <source>
        <dbReference type="ARBA" id="ARBA00022448"/>
    </source>
</evidence>
<reference evidence="11" key="1">
    <citation type="journal article" date="2019" name="Int. J. Syst. Evol. Microbiol.">
        <title>The Global Catalogue of Microorganisms (GCM) 10K type strain sequencing project: providing services to taxonomists for standard genome sequencing and annotation.</title>
        <authorList>
            <consortium name="The Broad Institute Genomics Platform"/>
            <consortium name="The Broad Institute Genome Sequencing Center for Infectious Disease"/>
            <person name="Wu L."/>
            <person name="Ma J."/>
        </authorList>
    </citation>
    <scope>NUCLEOTIDE SEQUENCE [LARGE SCALE GENOMIC DNA]</scope>
    <source>
        <strain evidence="11">SYNS20</strain>
    </source>
</reference>
<keyword evidence="10" id="KW-0449">Lipoprotein</keyword>
<keyword evidence="2" id="KW-0813">Transport</keyword>
<dbReference type="Proteomes" id="UP001596523">
    <property type="component" value="Unassembled WGS sequence"/>
</dbReference>
<keyword evidence="7" id="KW-0407">Ion channel</keyword>